<reference evidence="1" key="1">
    <citation type="submission" date="2020-05" db="EMBL/GenBank/DDBJ databases">
        <title>Large-scale comparative analyses of tick genomes elucidate their genetic diversity and vector capacities.</title>
        <authorList>
            <person name="Jia N."/>
            <person name="Wang J."/>
            <person name="Shi W."/>
            <person name="Du L."/>
            <person name="Sun Y."/>
            <person name="Zhan W."/>
            <person name="Jiang J."/>
            <person name="Wang Q."/>
            <person name="Zhang B."/>
            <person name="Ji P."/>
            <person name="Sakyi L.B."/>
            <person name="Cui X."/>
            <person name="Yuan T."/>
            <person name="Jiang B."/>
            <person name="Yang W."/>
            <person name="Lam T.T.-Y."/>
            <person name="Chang Q."/>
            <person name="Ding S."/>
            <person name="Wang X."/>
            <person name="Zhu J."/>
            <person name="Ruan X."/>
            <person name="Zhao L."/>
            <person name="Wei J."/>
            <person name="Que T."/>
            <person name="Du C."/>
            <person name="Cheng J."/>
            <person name="Dai P."/>
            <person name="Han X."/>
            <person name="Huang E."/>
            <person name="Gao Y."/>
            <person name="Liu J."/>
            <person name="Shao H."/>
            <person name="Ye R."/>
            <person name="Li L."/>
            <person name="Wei W."/>
            <person name="Wang X."/>
            <person name="Wang C."/>
            <person name="Yang T."/>
            <person name="Huo Q."/>
            <person name="Li W."/>
            <person name="Guo W."/>
            <person name="Chen H."/>
            <person name="Zhou L."/>
            <person name="Ni X."/>
            <person name="Tian J."/>
            <person name="Zhou Y."/>
            <person name="Sheng Y."/>
            <person name="Liu T."/>
            <person name="Pan Y."/>
            <person name="Xia L."/>
            <person name="Li J."/>
            <person name="Zhao F."/>
            <person name="Cao W."/>
        </authorList>
    </citation>
    <scope>NUCLEOTIDE SEQUENCE</scope>
    <source>
        <strain evidence="1">Hyas-2018</strain>
    </source>
</reference>
<evidence type="ECO:0000313" key="2">
    <source>
        <dbReference type="Proteomes" id="UP000821845"/>
    </source>
</evidence>
<dbReference type="Proteomes" id="UP000821845">
    <property type="component" value="Chromosome 4"/>
</dbReference>
<name>A0ACB7SD68_HYAAI</name>
<protein>
    <submittedName>
        <fullName evidence="1">Uncharacterized protein</fullName>
    </submittedName>
</protein>
<proteinExistence type="predicted"/>
<evidence type="ECO:0000313" key="1">
    <source>
        <dbReference type="EMBL" id="KAH6932663.1"/>
    </source>
</evidence>
<gene>
    <name evidence="1" type="ORF">HPB50_008518</name>
</gene>
<comment type="caution">
    <text evidence="1">The sequence shown here is derived from an EMBL/GenBank/DDBJ whole genome shotgun (WGS) entry which is preliminary data.</text>
</comment>
<organism evidence="1 2">
    <name type="scientific">Hyalomma asiaticum</name>
    <name type="common">Tick</name>
    <dbReference type="NCBI Taxonomy" id="266040"/>
    <lineage>
        <taxon>Eukaryota</taxon>
        <taxon>Metazoa</taxon>
        <taxon>Ecdysozoa</taxon>
        <taxon>Arthropoda</taxon>
        <taxon>Chelicerata</taxon>
        <taxon>Arachnida</taxon>
        <taxon>Acari</taxon>
        <taxon>Parasitiformes</taxon>
        <taxon>Ixodida</taxon>
        <taxon>Ixodoidea</taxon>
        <taxon>Ixodidae</taxon>
        <taxon>Hyalomminae</taxon>
        <taxon>Hyalomma</taxon>
    </lineage>
</organism>
<sequence length="619" mass="68268">MMTSLAAEGGPSPVVHINKTAGAPAVLIPETAGGVLSSSPVSLTGSIPSAVVPMEPLLASGDAVGAKDTASTSWAQELDSKSAALDDCSLASGAQRATSAELLNLTNRSDCASTCRICFFGDTEQPLLEPCNCRGTIGFVHRECLERLIQHRMDPQCQICHFRFTVRKQSEPAWRLLSNVEARRAVLAYMFLCVVFALGIAFVFTLAWMHALSLPPHVGYKLAGIVVMMLTVQNILWLYFPLSASCTRTKRTRSGAKEVRASSSYSTQTRPQDSHGPTSASGALVADPESHCRLTSVLNKEKNSQKARASEQRRCRPIKNNNNKKKAAAGVILMEIMRYIMARSFRLPFLAKAPCRFKALLLRGTTPLAVAQMEPLLPFGKATGAKYAVYTPYWAQDLNSTTAAHDEFSLAWGPQRVTSADSLNHSSNSDGAPTCRICFCGDEKQPLLKPCNCRGTIGFVHRECLERWIERTADHQCQVCHFRFAVRKQPEPAWRLLSDVEARRPVLGYMLLCAVFALGIAFIFCLAWMYAACLPYRVGERLAATVVVMLAVQNVLWLYFPIVSFMYSYKAYKKWREGSTSLKLVLSTDQHTGPSWSNWGFWRTGGASREPVLAFVRAE</sequence>
<dbReference type="EMBL" id="CM023484">
    <property type="protein sequence ID" value="KAH6932663.1"/>
    <property type="molecule type" value="Genomic_DNA"/>
</dbReference>
<accession>A0ACB7SD68</accession>
<keyword evidence="2" id="KW-1185">Reference proteome</keyword>